<sequence length="330" mass="38416">MNRRGKNMYCRRGAPEERYTDDEEDITSRNLGREEVPPEVIINTNTFTQMMTIMTQLLQESRSQFDVGADKYLKLFQDMRPPLFKGNEGPIEAENWLLRIDDIFDSMSCPNERKVSLVSFALDEEAKRWWRGQREDELGDIPNTLVNWEDFVKLFRQWFVPMSARIQMQDKFISLIQGDKSVMQYEAEFTTLSRYAPQLIATAEEKYCRFLSGLKDAIRQPLVPFGIEDYSVLVERARRVEIDFQITQKRKDQYKRKNVDEDIQSNQNEESNGKKPKFNPSGVSSATVSKVMEACAKCGKLHKGECLMGSNTCYWCRQPGHFAKYCPRLG</sequence>
<dbReference type="AlphaFoldDB" id="A0A2I0W3B2"/>
<dbReference type="Pfam" id="PF03732">
    <property type="entry name" value="Retrotrans_gag"/>
    <property type="match status" value="1"/>
</dbReference>
<dbReference type="GO" id="GO:0008270">
    <property type="term" value="F:zinc ion binding"/>
    <property type="evidence" value="ECO:0007669"/>
    <property type="project" value="UniProtKB-KW"/>
</dbReference>
<keyword evidence="1" id="KW-0863">Zinc-finger</keyword>
<dbReference type="Proteomes" id="UP000233837">
    <property type="component" value="Unassembled WGS sequence"/>
</dbReference>
<evidence type="ECO:0000259" key="3">
    <source>
        <dbReference type="PROSITE" id="PS50158"/>
    </source>
</evidence>
<protein>
    <recommendedName>
        <fullName evidence="3">CCHC-type domain-containing protein</fullName>
    </recommendedName>
</protein>
<dbReference type="PANTHER" id="PTHR34482">
    <property type="entry name" value="DNA DAMAGE-INDUCIBLE PROTEIN 1-LIKE"/>
    <property type="match status" value="1"/>
</dbReference>
<evidence type="ECO:0000313" key="4">
    <source>
        <dbReference type="EMBL" id="PKU70128.1"/>
    </source>
</evidence>
<proteinExistence type="predicted"/>
<evidence type="ECO:0000313" key="5">
    <source>
        <dbReference type="Proteomes" id="UP000233837"/>
    </source>
</evidence>
<evidence type="ECO:0000256" key="2">
    <source>
        <dbReference type="SAM" id="MobiDB-lite"/>
    </source>
</evidence>
<dbReference type="GO" id="GO:0003676">
    <property type="term" value="F:nucleic acid binding"/>
    <property type="evidence" value="ECO:0007669"/>
    <property type="project" value="InterPro"/>
</dbReference>
<keyword evidence="1" id="KW-0862">Zinc</keyword>
<reference evidence="4 5" key="1">
    <citation type="journal article" date="2016" name="Sci. Rep.">
        <title>The Dendrobium catenatum Lindl. genome sequence provides insights into polysaccharide synthase, floral development and adaptive evolution.</title>
        <authorList>
            <person name="Zhang G.Q."/>
            <person name="Xu Q."/>
            <person name="Bian C."/>
            <person name="Tsai W.C."/>
            <person name="Yeh C.M."/>
            <person name="Liu K.W."/>
            <person name="Yoshida K."/>
            <person name="Zhang L.S."/>
            <person name="Chang S.B."/>
            <person name="Chen F."/>
            <person name="Shi Y."/>
            <person name="Su Y.Y."/>
            <person name="Zhang Y.Q."/>
            <person name="Chen L.J."/>
            <person name="Yin Y."/>
            <person name="Lin M."/>
            <person name="Huang H."/>
            <person name="Deng H."/>
            <person name="Wang Z.W."/>
            <person name="Zhu S.L."/>
            <person name="Zhao X."/>
            <person name="Deng C."/>
            <person name="Niu S.C."/>
            <person name="Huang J."/>
            <person name="Wang M."/>
            <person name="Liu G.H."/>
            <person name="Yang H.J."/>
            <person name="Xiao X.J."/>
            <person name="Hsiao Y.Y."/>
            <person name="Wu W.L."/>
            <person name="Chen Y.Y."/>
            <person name="Mitsuda N."/>
            <person name="Ohme-Takagi M."/>
            <person name="Luo Y.B."/>
            <person name="Van de Peer Y."/>
            <person name="Liu Z.J."/>
        </authorList>
    </citation>
    <scope>NUCLEOTIDE SEQUENCE [LARGE SCALE GENOMIC DNA]</scope>
    <source>
        <tissue evidence="4">The whole plant</tissue>
    </source>
</reference>
<accession>A0A2I0W3B2</accession>
<gene>
    <name evidence="4" type="ORF">MA16_Dca020618</name>
</gene>
<keyword evidence="1" id="KW-0479">Metal-binding</keyword>
<evidence type="ECO:0000256" key="1">
    <source>
        <dbReference type="PROSITE-ProRule" id="PRU00047"/>
    </source>
</evidence>
<dbReference type="PROSITE" id="PS50158">
    <property type="entry name" value="ZF_CCHC"/>
    <property type="match status" value="1"/>
</dbReference>
<organism evidence="4 5">
    <name type="scientific">Dendrobium catenatum</name>
    <dbReference type="NCBI Taxonomy" id="906689"/>
    <lineage>
        <taxon>Eukaryota</taxon>
        <taxon>Viridiplantae</taxon>
        <taxon>Streptophyta</taxon>
        <taxon>Embryophyta</taxon>
        <taxon>Tracheophyta</taxon>
        <taxon>Spermatophyta</taxon>
        <taxon>Magnoliopsida</taxon>
        <taxon>Liliopsida</taxon>
        <taxon>Asparagales</taxon>
        <taxon>Orchidaceae</taxon>
        <taxon>Epidendroideae</taxon>
        <taxon>Malaxideae</taxon>
        <taxon>Dendrobiinae</taxon>
        <taxon>Dendrobium</taxon>
    </lineage>
</organism>
<reference evidence="4 5" key="2">
    <citation type="journal article" date="2017" name="Nature">
        <title>The Apostasia genome and the evolution of orchids.</title>
        <authorList>
            <person name="Zhang G.Q."/>
            <person name="Liu K.W."/>
            <person name="Li Z."/>
            <person name="Lohaus R."/>
            <person name="Hsiao Y.Y."/>
            <person name="Niu S.C."/>
            <person name="Wang J.Y."/>
            <person name="Lin Y.C."/>
            <person name="Xu Q."/>
            <person name="Chen L.J."/>
            <person name="Yoshida K."/>
            <person name="Fujiwara S."/>
            <person name="Wang Z.W."/>
            <person name="Zhang Y.Q."/>
            <person name="Mitsuda N."/>
            <person name="Wang M."/>
            <person name="Liu G.H."/>
            <person name="Pecoraro L."/>
            <person name="Huang H.X."/>
            <person name="Xiao X.J."/>
            <person name="Lin M."/>
            <person name="Wu X.Y."/>
            <person name="Wu W.L."/>
            <person name="Chen Y.Y."/>
            <person name="Chang S.B."/>
            <person name="Sakamoto S."/>
            <person name="Ohme-Takagi M."/>
            <person name="Yagi M."/>
            <person name="Zeng S.J."/>
            <person name="Shen C.Y."/>
            <person name="Yeh C.M."/>
            <person name="Luo Y.B."/>
            <person name="Tsai W.C."/>
            <person name="Van de Peer Y."/>
            <person name="Liu Z.J."/>
        </authorList>
    </citation>
    <scope>NUCLEOTIDE SEQUENCE [LARGE SCALE GENOMIC DNA]</scope>
    <source>
        <tissue evidence="4">The whole plant</tissue>
    </source>
</reference>
<dbReference type="InterPro" id="IPR001878">
    <property type="entry name" value="Znf_CCHC"/>
</dbReference>
<dbReference type="EMBL" id="KZ502947">
    <property type="protein sequence ID" value="PKU70128.1"/>
    <property type="molecule type" value="Genomic_DNA"/>
</dbReference>
<dbReference type="Gene3D" id="4.10.60.10">
    <property type="entry name" value="Zinc finger, CCHC-type"/>
    <property type="match status" value="1"/>
</dbReference>
<name>A0A2I0W3B2_9ASPA</name>
<dbReference type="InterPro" id="IPR005162">
    <property type="entry name" value="Retrotrans_gag_dom"/>
</dbReference>
<feature type="domain" description="CCHC-type" evidence="3">
    <location>
        <begin position="313"/>
        <end position="328"/>
    </location>
</feature>
<keyword evidence="5" id="KW-1185">Reference proteome</keyword>
<feature type="region of interest" description="Disordered" evidence="2">
    <location>
        <begin position="1"/>
        <end position="30"/>
    </location>
</feature>
<dbReference type="PANTHER" id="PTHR34482:SF49">
    <property type="entry name" value="RETROTRANSPOSON GAG DOMAIN-CONTAINING PROTEIN"/>
    <property type="match status" value="1"/>
</dbReference>
<feature type="region of interest" description="Disordered" evidence="2">
    <location>
        <begin position="255"/>
        <end position="284"/>
    </location>
</feature>